<dbReference type="GO" id="GO:0003723">
    <property type="term" value="F:RNA binding"/>
    <property type="evidence" value="ECO:0007669"/>
    <property type="project" value="TreeGrafter"/>
</dbReference>
<dbReference type="InterPro" id="IPR012675">
    <property type="entry name" value="Beta-grasp_dom_sf"/>
</dbReference>
<evidence type="ECO:0000256" key="7">
    <source>
        <dbReference type="ARBA" id="ARBA00071662"/>
    </source>
</evidence>
<evidence type="ECO:0000259" key="10">
    <source>
        <dbReference type="PROSITE" id="PS51880"/>
    </source>
</evidence>
<name>A0A8C4JXQ6_DRONO</name>
<dbReference type="GO" id="GO:0005739">
    <property type="term" value="C:mitochondrion"/>
    <property type="evidence" value="ECO:0007669"/>
    <property type="project" value="UniProtKB-SubCell"/>
</dbReference>
<proteinExistence type="inferred from homology"/>
<feature type="compositionally biased region" description="Basic and acidic residues" evidence="9">
    <location>
        <begin position="457"/>
        <end position="470"/>
    </location>
</feature>
<dbReference type="CDD" id="cd01667">
    <property type="entry name" value="TGS_ThrRS"/>
    <property type="match status" value="1"/>
</dbReference>
<dbReference type="Gene3D" id="3.10.20.30">
    <property type="match status" value="1"/>
</dbReference>
<protein>
    <recommendedName>
        <fullName evidence="7">Large ribosomal subunit protein mL39</fullName>
    </recommendedName>
    <alternativeName>
        <fullName evidence="8">39S ribosomal protein L39, mitochondrial</fullName>
    </alternativeName>
</protein>
<dbReference type="GO" id="GO:0005840">
    <property type="term" value="C:ribosome"/>
    <property type="evidence" value="ECO:0007669"/>
    <property type="project" value="UniProtKB-KW"/>
</dbReference>
<dbReference type="GO" id="GO:1990904">
    <property type="term" value="C:ribonucleoprotein complex"/>
    <property type="evidence" value="ECO:0007669"/>
    <property type="project" value="UniProtKB-KW"/>
</dbReference>
<dbReference type="PANTHER" id="PTHR42753">
    <property type="entry name" value="MITOCHONDRIAL RIBOSOME PROTEIN L39/PROLYL-TRNA LIGASE FAMILY MEMBER"/>
    <property type="match status" value="1"/>
</dbReference>
<dbReference type="InterPro" id="IPR012676">
    <property type="entry name" value="TGS-like"/>
</dbReference>
<evidence type="ECO:0000313" key="11">
    <source>
        <dbReference type="Ensembl" id="ENSDNVP00000014360.1"/>
    </source>
</evidence>
<reference evidence="11" key="1">
    <citation type="submission" date="2025-08" db="UniProtKB">
        <authorList>
            <consortium name="Ensembl"/>
        </authorList>
    </citation>
    <scope>IDENTIFICATION</scope>
</reference>
<evidence type="ECO:0000256" key="5">
    <source>
        <dbReference type="ARBA" id="ARBA00023274"/>
    </source>
</evidence>
<dbReference type="FunFam" id="3.10.20.30:FF:000017">
    <property type="entry name" value="39S ribosomal protein L39, mitochondrial"/>
    <property type="match status" value="1"/>
</dbReference>
<dbReference type="FunFam" id="3.30.980.10:FF:000006">
    <property type="entry name" value="39S ribosomal protein L39, mitochondrial"/>
    <property type="match status" value="1"/>
</dbReference>
<evidence type="ECO:0000256" key="2">
    <source>
        <dbReference type="ARBA" id="ARBA00022980"/>
    </source>
</evidence>
<dbReference type="SUPFAM" id="SSF55186">
    <property type="entry name" value="ThrRS/AlaRS common domain"/>
    <property type="match status" value="1"/>
</dbReference>
<feature type="domain" description="TGS" evidence="10">
    <location>
        <begin position="182"/>
        <end position="248"/>
    </location>
</feature>
<evidence type="ECO:0000256" key="3">
    <source>
        <dbReference type="ARBA" id="ARBA00022990"/>
    </source>
</evidence>
<evidence type="ECO:0000256" key="4">
    <source>
        <dbReference type="ARBA" id="ARBA00023128"/>
    </source>
</evidence>
<evidence type="ECO:0000256" key="9">
    <source>
        <dbReference type="SAM" id="MobiDB-lite"/>
    </source>
</evidence>
<dbReference type="AlphaFoldDB" id="A0A8C4JXQ6"/>
<sequence length="470" mass="52262">MAAPWAARCLRAGRAGRRECRLGGGGSACAAPGRCPGLVGPRPSPLAPGPGGASVPLVPSPSRPAPRKWQGRGAALDLGAAVGAVVGGACARPERAPTWRRFRPLCPPARVRREYRGTGAGTAGALSRRVRGGTCAEPLQSGKRFVTTPSTSRLTSDEIIQMRNKLFTEEKERQLSLYPRIEKIEVKYVGKSHPGSVFVMNKALSTPYNCAMHLSEWHCKKSVLALVDGEVWDMYRPLTKSCEIQFLTFKDEDPEEVNKAYWRSCAMIMACVLKRAFKDEYSVNLVKGPEVPVIAGAFCYDVILDSRLNDWKPTKDNFRSLTRDASMLIHKDLPFEALHVEAKVACEMFQHNRYKMEMIKQKASQNTEGIVMLHRFGDFVDVSEGPHIPRTSFCYQYEITSAHDLQTNQSELIRRFQGVSLPIHLKAHHTVWHKLLERSRRLITEERYLEAEGGGSEAKDGTEEGKTVSV</sequence>
<reference evidence="11" key="2">
    <citation type="submission" date="2025-09" db="UniProtKB">
        <authorList>
            <consortium name="Ensembl"/>
        </authorList>
    </citation>
    <scope>IDENTIFICATION</scope>
</reference>
<dbReference type="GO" id="GO:0000166">
    <property type="term" value="F:nucleotide binding"/>
    <property type="evidence" value="ECO:0007669"/>
    <property type="project" value="InterPro"/>
</dbReference>
<keyword evidence="4" id="KW-0496">Mitochondrion</keyword>
<keyword evidence="12" id="KW-1185">Reference proteome</keyword>
<comment type="similarity">
    <text evidence="6">Belongs to the mitochondrion-specific ribosomal protein mL39 family.</text>
</comment>
<keyword evidence="5" id="KW-0687">Ribonucleoprotein</keyword>
<organism evidence="11 12">
    <name type="scientific">Dromaius novaehollandiae</name>
    <name type="common">Emu</name>
    <dbReference type="NCBI Taxonomy" id="8790"/>
    <lineage>
        <taxon>Eukaryota</taxon>
        <taxon>Metazoa</taxon>
        <taxon>Chordata</taxon>
        <taxon>Craniata</taxon>
        <taxon>Vertebrata</taxon>
        <taxon>Euteleostomi</taxon>
        <taxon>Archelosauria</taxon>
        <taxon>Archosauria</taxon>
        <taxon>Dinosauria</taxon>
        <taxon>Saurischia</taxon>
        <taxon>Theropoda</taxon>
        <taxon>Coelurosauria</taxon>
        <taxon>Aves</taxon>
        <taxon>Palaeognathae</taxon>
        <taxon>Casuariiformes</taxon>
        <taxon>Dromaiidae</taxon>
        <taxon>Dromaius</taxon>
    </lineage>
</organism>
<dbReference type="Gene3D" id="3.30.980.10">
    <property type="entry name" value="Threonyl-trna Synthetase, Chain A, domain 2"/>
    <property type="match status" value="1"/>
</dbReference>
<evidence type="ECO:0000256" key="1">
    <source>
        <dbReference type="ARBA" id="ARBA00004173"/>
    </source>
</evidence>
<dbReference type="InterPro" id="IPR004095">
    <property type="entry name" value="TGS"/>
</dbReference>
<dbReference type="PANTHER" id="PTHR42753:SF9">
    <property type="entry name" value="LARGE RIBOSOMAL SUBUNIT PROTEIN ML39"/>
    <property type="match status" value="1"/>
</dbReference>
<dbReference type="PROSITE" id="PS51880">
    <property type="entry name" value="TGS"/>
    <property type="match status" value="1"/>
</dbReference>
<keyword evidence="3" id="KW-0007">Acetylation</keyword>
<dbReference type="Proteomes" id="UP000694423">
    <property type="component" value="Unplaced"/>
</dbReference>
<dbReference type="InterPro" id="IPR018163">
    <property type="entry name" value="Thr/Ala-tRNA-synth_IIc_edit"/>
</dbReference>
<dbReference type="SUPFAM" id="SSF81271">
    <property type="entry name" value="TGS-like"/>
    <property type="match status" value="1"/>
</dbReference>
<keyword evidence="2" id="KW-0689">Ribosomal protein</keyword>
<feature type="region of interest" description="Disordered" evidence="9">
    <location>
        <begin position="41"/>
        <end position="70"/>
    </location>
</feature>
<gene>
    <name evidence="11" type="primary">MRPL39</name>
</gene>
<evidence type="ECO:0000313" key="12">
    <source>
        <dbReference type="Proteomes" id="UP000694423"/>
    </source>
</evidence>
<evidence type="ECO:0000256" key="8">
    <source>
        <dbReference type="ARBA" id="ARBA00075914"/>
    </source>
</evidence>
<dbReference type="InterPro" id="IPR050062">
    <property type="entry name" value="Pro-tRNA_synthetase"/>
</dbReference>
<dbReference type="Ensembl" id="ENSDNVT00000017224.1">
    <property type="protein sequence ID" value="ENSDNVP00000014360.1"/>
    <property type="gene ID" value="ENSDNVG00000010096.1"/>
</dbReference>
<evidence type="ECO:0000256" key="6">
    <source>
        <dbReference type="ARBA" id="ARBA00061231"/>
    </source>
</evidence>
<comment type="subcellular location">
    <subcellularLocation>
        <location evidence="1">Mitochondrion</location>
    </subcellularLocation>
</comment>
<accession>A0A8C4JXQ6</accession>
<feature type="region of interest" description="Disordered" evidence="9">
    <location>
        <begin position="451"/>
        <end position="470"/>
    </location>
</feature>